<dbReference type="GO" id="GO:0006310">
    <property type="term" value="P:DNA recombination"/>
    <property type="evidence" value="ECO:0007669"/>
    <property type="project" value="UniProtKB-KW"/>
</dbReference>
<dbReference type="Gene3D" id="1.10.443.10">
    <property type="entry name" value="Intergrase catalytic core"/>
    <property type="match status" value="1"/>
</dbReference>
<keyword evidence="3" id="KW-0233">DNA recombination</keyword>
<dbReference type="Proteomes" id="UP000198902">
    <property type="component" value="Unassembled WGS sequence"/>
</dbReference>
<dbReference type="Pfam" id="PF00589">
    <property type="entry name" value="Phage_integrase"/>
    <property type="match status" value="1"/>
</dbReference>
<proteinExistence type="predicted"/>
<dbReference type="EMBL" id="CSTE01000001">
    <property type="protein sequence ID" value="CQR49238.1"/>
    <property type="molecule type" value="Genomic_DNA"/>
</dbReference>
<keyword evidence="8" id="KW-1185">Reference proteome</keyword>
<evidence type="ECO:0000313" key="7">
    <source>
        <dbReference type="EMBL" id="CQR49238.1"/>
    </source>
</evidence>
<evidence type="ECO:0000259" key="5">
    <source>
        <dbReference type="PROSITE" id="PS51898"/>
    </source>
</evidence>
<evidence type="ECO:0000256" key="1">
    <source>
        <dbReference type="ARBA" id="ARBA00022908"/>
    </source>
</evidence>
<dbReference type="AlphaFoldDB" id="A0A0D6JNQ4"/>
<evidence type="ECO:0000259" key="6">
    <source>
        <dbReference type="PROSITE" id="PS51900"/>
    </source>
</evidence>
<evidence type="ECO:0000313" key="8">
    <source>
        <dbReference type="Proteomes" id="UP000198902"/>
    </source>
</evidence>
<dbReference type="PANTHER" id="PTHR30349:SF41">
    <property type="entry name" value="INTEGRASE_RECOMBINASE PROTEIN MJ0367-RELATED"/>
    <property type="match status" value="1"/>
</dbReference>
<dbReference type="InterPro" id="IPR011010">
    <property type="entry name" value="DNA_brk_join_enz"/>
</dbReference>
<evidence type="ECO:0000256" key="3">
    <source>
        <dbReference type="ARBA" id="ARBA00023172"/>
    </source>
</evidence>
<reference evidence="8" key="1">
    <citation type="submission" date="2015-03" db="EMBL/GenBank/DDBJ databases">
        <authorList>
            <person name="Urmite Genomes"/>
        </authorList>
    </citation>
    <scope>NUCLEOTIDE SEQUENCE [LARGE SCALE GENOMIC DNA]</scope>
    <source>
        <strain evidence="8">Arc-Hr</strain>
    </source>
</reference>
<gene>
    <name evidence="7" type="primary">xerC_4</name>
    <name evidence="7" type="ORF">BN996_00695</name>
</gene>
<dbReference type="PROSITE" id="PS51900">
    <property type="entry name" value="CB"/>
    <property type="match status" value="1"/>
</dbReference>
<dbReference type="CDD" id="cd00397">
    <property type="entry name" value="DNA_BRE_C"/>
    <property type="match status" value="1"/>
</dbReference>
<feature type="domain" description="Tyr recombinase" evidence="5">
    <location>
        <begin position="144"/>
        <end position="337"/>
    </location>
</feature>
<feature type="domain" description="Core-binding (CB)" evidence="6">
    <location>
        <begin position="31"/>
        <end position="125"/>
    </location>
</feature>
<organism evidence="7 8">
    <name type="scientific">Haloferax massiliensis</name>
    <dbReference type="NCBI Taxonomy" id="1476858"/>
    <lineage>
        <taxon>Archaea</taxon>
        <taxon>Methanobacteriati</taxon>
        <taxon>Methanobacteriota</taxon>
        <taxon>Stenosarchaea group</taxon>
        <taxon>Halobacteria</taxon>
        <taxon>Halobacteriales</taxon>
        <taxon>Haloferacaceae</taxon>
        <taxon>Haloferax</taxon>
    </lineage>
</organism>
<keyword evidence="1" id="KW-0229">DNA integration</keyword>
<dbReference type="InterPro" id="IPR002104">
    <property type="entry name" value="Integrase_catalytic"/>
</dbReference>
<name>A0A0D6JNQ4_9EURY</name>
<dbReference type="OrthoDB" id="144892at2157"/>
<dbReference type="GO" id="GO:0003677">
    <property type="term" value="F:DNA binding"/>
    <property type="evidence" value="ECO:0007669"/>
    <property type="project" value="UniProtKB-UniRule"/>
</dbReference>
<dbReference type="GO" id="GO:0015074">
    <property type="term" value="P:DNA integration"/>
    <property type="evidence" value="ECO:0007669"/>
    <property type="project" value="UniProtKB-KW"/>
</dbReference>
<evidence type="ECO:0000256" key="2">
    <source>
        <dbReference type="ARBA" id="ARBA00023125"/>
    </source>
</evidence>
<accession>A0A0D6JNQ4</accession>
<dbReference type="PANTHER" id="PTHR30349">
    <property type="entry name" value="PHAGE INTEGRASE-RELATED"/>
    <property type="match status" value="1"/>
</dbReference>
<dbReference type="SUPFAM" id="SSF56349">
    <property type="entry name" value="DNA breaking-rejoining enzymes"/>
    <property type="match status" value="1"/>
</dbReference>
<dbReference type="InterPro" id="IPR050090">
    <property type="entry name" value="Tyrosine_recombinase_XerCD"/>
</dbReference>
<protein>
    <submittedName>
        <fullName evidence="7">Tyrosine recombinase XerC</fullName>
    </submittedName>
</protein>
<dbReference type="RefSeq" id="WP_089777167.1">
    <property type="nucleotide sequence ID" value="NZ_CABLRR010000001.1"/>
</dbReference>
<dbReference type="PROSITE" id="PS51898">
    <property type="entry name" value="TYR_RECOMBINASE"/>
    <property type="match status" value="1"/>
</dbReference>
<keyword evidence="2 4" id="KW-0238">DNA-binding</keyword>
<evidence type="ECO:0000256" key="4">
    <source>
        <dbReference type="PROSITE-ProRule" id="PRU01248"/>
    </source>
</evidence>
<dbReference type="InterPro" id="IPR013762">
    <property type="entry name" value="Integrase-like_cat_sf"/>
</dbReference>
<dbReference type="InterPro" id="IPR044068">
    <property type="entry name" value="CB"/>
</dbReference>
<sequence length="431" mass="48674">MGTTPREKYERRKQTFENYVERGEVDQDTAEAIRELINAYDEHNVMVAKPAGESYREPGTLTSWLYRLNVFARDANLTTASVDELKQAVQQMYDGSHPSVQDKGLQKGTLRSYQAALRKFYGYHDFGIEPAEIPLFDKKDTSVDPNDMLTREEIHTARDSISNPRDLLIFDLLIYTGQRREALRTLRIRDVNPQEGTFRLNPNVDGLKGADERNGKRPLLAAKATVQDWLNNYHPDPSDDEHYLITARPSYSAVDPTTPVSGETIRKVMQNIKEASEISKPMHPHMMRHNFVTIAKRDHDLPNDTIKYLIGHAADSTVMETTYAHLSGDDHARKAEEGFGIREPQEESSFTPDVCRICNNPLAPGAKACSKCGTVYTPDAQQAQQQIGGDVKQSYAQTDPEDTDTQGKIDTLDHLLEDPEVKKALLEKLNE</sequence>